<sequence length="423" mass="47249">MVAVTPDPSYIIEQLKLLIQHPEALSHEDTRLLIEQLELLVLKPKATNHDVSRRSEIQRLARLASVALETPQESMQRIMFTHLPLVTTRISNDFNIFATLTKGHDADPVALSDLVKASGLDKNLVSAIMDYHCYQGAAVEPRQDFYAPTRLTYSLLDPMVVKATTSWHDIVGPAYGALHRLLKSGPDESGQKTAFQVGQHITGSFYDWLESRPEQHSAFYGYMAAFHAVTAKWIDVVRFDEEIAHSAHEKEAVFIDVGGGDGSQCIEVQKAHKLGGRIILQDRAAVIEQATKAREAGVETMVYDFFTEQPVKGARAYFFQFVLLNWDDDDCVRILASQAPAMGPESTLIIVDYVQGHRWENKDGPLEPDLYTPATALAARACHDAKGRSRADYRDLLERAGLELKDVRVFTNFGQAVIMGKKQ</sequence>
<dbReference type="OrthoDB" id="2410195at2759"/>
<dbReference type="InterPro" id="IPR036390">
    <property type="entry name" value="WH_DNA-bd_sf"/>
</dbReference>
<dbReference type="GO" id="GO:0008171">
    <property type="term" value="F:O-methyltransferase activity"/>
    <property type="evidence" value="ECO:0007669"/>
    <property type="project" value="InterPro"/>
</dbReference>
<feature type="domain" description="O-methyltransferase C-terminal" evidence="4">
    <location>
        <begin position="248"/>
        <end position="402"/>
    </location>
</feature>
<dbReference type="Pfam" id="PF00891">
    <property type="entry name" value="Methyltransf_2"/>
    <property type="match status" value="1"/>
</dbReference>
<keyword evidence="3" id="KW-0949">S-adenosyl-L-methionine</keyword>
<dbReference type="SUPFAM" id="SSF53335">
    <property type="entry name" value="S-adenosyl-L-methionine-dependent methyltransferases"/>
    <property type="match status" value="1"/>
</dbReference>
<dbReference type="GO" id="GO:0032259">
    <property type="term" value="P:methylation"/>
    <property type="evidence" value="ECO:0007669"/>
    <property type="project" value="UniProtKB-KW"/>
</dbReference>
<dbReference type="PANTHER" id="PTHR43712">
    <property type="entry name" value="PUTATIVE (AFU_ORTHOLOGUE AFUA_4G14580)-RELATED"/>
    <property type="match status" value="1"/>
</dbReference>
<dbReference type="AlphaFoldDB" id="A0A6A5ZWK4"/>
<proteinExistence type="predicted"/>
<keyword evidence="6" id="KW-1185">Reference proteome</keyword>
<evidence type="ECO:0000256" key="1">
    <source>
        <dbReference type="ARBA" id="ARBA00022603"/>
    </source>
</evidence>
<dbReference type="PANTHER" id="PTHR43712:SF2">
    <property type="entry name" value="O-METHYLTRANSFERASE CICE"/>
    <property type="match status" value="1"/>
</dbReference>
<evidence type="ECO:0000256" key="3">
    <source>
        <dbReference type="ARBA" id="ARBA00022691"/>
    </source>
</evidence>
<dbReference type="InterPro" id="IPR016461">
    <property type="entry name" value="COMT-like"/>
</dbReference>
<dbReference type="EMBL" id="ML977310">
    <property type="protein sequence ID" value="KAF2122758.1"/>
    <property type="molecule type" value="Genomic_DNA"/>
</dbReference>
<name>A0A6A5ZWK4_9PLEO</name>
<organism evidence="5 6">
    <name type="scientific">Lophiotrema nucula</name>
    <dbReference type="NCBI Taxonomy" id="690887"/>
    <lineage>
        <taxon>Eukaryota</taxon>
        <taxon>Fungi</taxon>
        <taxon>Dikarya</taxon>
        <taxon>Ascomycota</taxon>
        <taxon>Pezizomycotina</taxon>
        <taxon>Dothideomycetes</taxon>
        <taxon>Pleosporomycetidae</taxon>
        <taxon>Pleosporales</taxon>
        <taxon>Lophiotremataceae</taxon>
        <taxon>Lophiotrema</taxon>
    </lineage>
</organism>
<dbReference type="Gene3D" id="3.40.50.150">
    <property type="entry name" value="Vaccinia Virus protein VP39"/>
    <property type="match status" value="1"/>
</dbReference>
<dbReference type="InterPro" id="IPR029063">
    <property type="entry name" value="SAM-dependent_MTases_sf"/>
</dbReference>
<evidence type="ECO:0000313" key="6">
    <source>
        <dbReference type="Proteomes" id="UP000799770"/>
    </source>
</evidence>
<evidence type="ECO:0000256" key="2">
    <source>
        <dbReference type="ARBA" id="ARBA00022679"/>
    </source>
</evidence>
<reference evidence="5" key="1">
    <citation type="journal article" date="2020" name="Stud. Mycol.">
        <title>101 Dothideomycetes genomes: a test case for predicting lifestyles and emergence of pathogens.</title>
        <authorList>
            <person name="Haridas S."/>
            <person name="Albert R."/>
            <person name="Binder M."/>
            <person name="Bloem J."/>
            <person name="Labutti K."/>
            <person name="Salamov A."/>
            <person name="Andreopoulos B."/>
            <person name="Baker S."/>
            <person name="Barry K."/>
            <person name="Bills G."/>
            <person name="Bluhm B."/>
            <person name="Cannon C."/>
            <person name="Castanera R."/>
            <person name="Culley D."/>
            <person name="Daum C."/>
            <person name="Ezra D."/>
            <person name="Gonzalez J."/>
            <person name="Henrissat B."/>
            <person name="Kuo A."/>
            <person name="Liang C."/>
            <person name="Lipzen A."/>
            <person name="Lutzoni F."/>
            <person name="Magnuson J."/>
            <person name="Mondo S."/>
            <person name="Nolan M."/>
            <person name="Ohm R."/>
            <person name="Pangilinan J."/>
            <person name="Park H.-J."/>
            <person name="Ramirez L."/>
            <person name="Alfaro M."/>
            <person name="Sun H."/>
            <person name="Tritt A."/>
            <person name="Yoshinaga Y."/>
            <person name="Zwiers L.-H."/>
            <person name="Turgeon B."/>
            <person name="Goodwin S."/>
            <person name="Spatafora J."/>
            <person name="Crous P."/>
            <person name="Grigoriev I."/>
        </authorList>
    </citation>
    <scope>NUCLEOTIDE SEQUENCE</scope>
    <source>
        <strain evidence="5">CBS 627.86</strain>
    </source>
</reference>
<evidence type="ECO:0000259" key="4">
    <source>
        <dbReference type="Pfam" id="PF00891"/>
    </source>
</evidence>
<dbReference type="Gene3D" id="1.10.10.10">
    <property type="entry name" value="Winged helix-like DNA-binding domain superfamily/Winged helix DNA-binding domain"/>
    <property type="match status" value="1"/>
</dbReference>
<evidence type="ECO:0000313" key="5">
    <source>
        <dbReference type="EMBL" id="KAF2122758.1"/>
    </source>
</evidence>
<gene>
    <name evidence="5" type="ORF">BDV96DRAFT_681398</name>
</gene>
<keyword evidence="1 5" id="KW-0489">Methyltransferase</keyword>
<keyword evidence="2 5" id="KW-0808">Transferase</keyword>
<dbReference type="InterPro" id="IPR001077">
    <property type="entry name" value="COMT_C"/>
</dbReference>
<dbReference type="PROSITE" id="PS51683">
    <property type="entry name" value="SAM_OMT_II"/>
    <property type="match status" value="1"/>
</dbReference>
<dbReference type="SUPFAM" id="SSF46785">
    <property type="entry name" value="Winged helix' DNA-binding domain"/>
    <property type="match status" value="1"/>
</dbReference>
<dbReference type="Proteomes" id="UP000799770">
    <property type="component" value="Unassembled WGS sequence"/>
</dbReference>
<dbReference type="InterPro" id="IPR036388">
    <property type="entry name" value="WH-like_DNA-bd_sf"/>
</dbReference>
<accession>A0A6A5ZWK4</accession>
<protein>
    <submittedName>
        <fullName evidence="5">S-adenosyl-L-methionine-dependent methyltransferase</fullName>
    </submittedName>
</protein>